<organism evidence="2 3">
    <name type="scientific">Mycena metata</name>
    <dbReference type="NCBI Taxonomy" id="1033252"/>
    <lineage>
        <taxon>Eukaryota</taxon>
        <taxon>Fungi</taxon>
        <taxon>Dikarya</taxon>
        <taxon>Basidiomycota</taxon>
        <taxon>Agaricomycotina</taxon>
        <taxon>Agaricomycetes</taxon>
        <taxon>Agaricomycetidae</taxon>
        <taxon>Agaricales</taxon>
        <taxon>Marasmiineae</taxon>
        <taxon>Mycenaceae</taxon>
        <taxon>Mycena</taxon>
    </lineage>
</organism>
<dbReference type="GO" id="GO:0003676">
    <property type="term" value="F:nucleic acid binding"/>
    <property type="evidence" value="ECO:0007669"/>
    <property type="project" value="InterPro"/>
</dbReference>
<sequence length="501" mass="57198">MIVAESQGHGSHLARRIRDWLHAYLSTGQLPLHKIGRYASSLLDDEDFSLAIKLHLQAVAEKDGHFRANTIVDYVASPEMQATLEEKGVPLQERTISVWTARRWLKSLDYRFGRRKNGMYVDGHERDDIVKYRMAFVKRWIEEYEPRIAKFNNDGVCTGLPGGTCPDGKPYRLIVATHDESTFFGNDRNQTGWIHDSFKAKPEAKGQGQSIMVSDFLTPEWGRLVHGEEEAQLLFQAGKNRDGYFTNKELLPHVSKAIDIFEARVAKEIPGGAVGLFPFDNAPSHQKRAADALSARKMPKGPSQTWGQSPKMRPGTLPGGARQEFYYPDNHPEMPGWFKGMQQILEERGLFHNGMLAQCPGFKCDAEATSCCCRRTLFNQPDFINQKSALQELVESRGHICDFYPKYHCELNFIEMYWGAAKFKYRKSPSTKNIEEMEANVKRCLDEVPQLFILRFSNRAVRFISGYYLGCTGKDLGYLQKEYKSHRMLPYNAVTLMKQSV</sequence>
<evidence type="ECO:0000313" key="3">
    <source>
        <dbReference type="Proteomes" id="UP001215598"/>
    </source>
</evidence>
<dbReference type="Gene3D" id="3.30.420.10">
    <property type="entry name" value="Ribonuclease H-like superfamily/Ribonuclease H"/>
    <property type="match status" value="1"/>
</dbReference>
<reference evidence="2" key="1">
    <citation type="submission" date="2023-03" db="EMBL/GenBank/DDBJ databases">
        <title>Massive genome expansion in bonnet fungi (Mycena s.s.) driven by repeated elements and novel gene families across ecological guilds.</title>
        <authorList>
            <consortium name="Lawrence Berkeley National Laboratory"/>
            <person name="Harder C.B."/>
            <person name="Miyauchi S."/>
            <person name="Viragh M."/>
            <person name="Kuo A."/>
            <person name="Thoen E."/>
            <person name="Andreopoulos B."/>
            <person name="Lu D."/>
            <person name="Skrede I."/>
            <person name="Drula E."/>
            <person name="Henrissat B."/>
            <person name="Morin E."/>
            <person name="Kohler A."/>
            <person name="Barry K."/>
            <person name="LaButti K."/>
            <person name="Morin E."/>
            <person name="Salamov A."/>
            <person name="Lipzen A."/>
            <person name="Mereny Z."/>
            <person name="Hegedus B."/>
            <person name="Baldrian P."/>
            <person name="Stursova M."/>
            <person name="Weitz H."/>
            <person name="Taylor A."/>
            <person name="Grigoriev I.V."/>
            <person name="Nagy L.G."/>
            <person name="Martin F."/>
            <person name="Kauserud H."/>
        </authorList>
    </citation>
    <scope>NUCLEOTIDE SEQUENCE</scope>
    <source>
        <strain evidence="2">CBHHK182m</strain>
    </source>
</reference>
<dbReference type="AlphaFoldDB" id="A0AAD7I3P7"/>
<feature type="region of interest" description="Disordered" evidence="1">
    <location>
        <begin position="294"/>
        <end position="321"/>
    </location>
</feature>
<proteinExistence type="predicted"/>
<accession>A0AAD7I3P7</accession>
<keyword evidence="3" id="KW-1185">Reference proteome</keyword>
<protein>
    <submittedName>
        <fullName evidence="2">Uncharacterized protein</fullName>
    </submittedName>
</protein>
<feature type="non-terminal residue" evidence="2">
    <location>
        <position position="501"/>
    </location>
</feature>
<evidence type="ECO:0000313" key="2">
    <source>
        <dbReference type="EMBL" id="KAJ7733169.1"/>
    </source>
</evidence>
<name>A0AAD7I3P7_9AGAR</name>
<dbReference type="PANTHER" id="PTHR35871">
    <property type="entry name" value="EXPRESSED PROTEIN"/>
    <property type="match status" value="1"/>
</dbReference>
<gene>
    <name evidence="2" type="ORF">B0H16DRAFT_1769592</name>
</gene>
<dbReference type="EMBL" id="JARKIB010000140">
    <property type="protein sequence ID" value="KAJ7733169.1"/>
    <property type="molecule type" value="Genomic_DNA"/>
</dbReference>
<dbReference type="InterPro" id="IPR036397">
    <property type="entry name" value="RNaseH_sf"/>
</dbReference>
<comment type="caution">
    <text evidence="2">The sequence shown here is derived from an EMBL/GenBank/DDBJ whole genome shotgun (WGS) entry which is preliminary data.</text>
</comment>
<dbReference type="Proteomes" id="UP001215598">
    <property type="component" value="Unassembled WGS sequence"/>
</dbReference>
<evidence type="ECO:0000256" key="1">
    <source>
        <dbReference type="SAM" id="MobiDB-lite"/>
    </source>
</evidence>
<dbReference type="PANTHER" id="PTHR35871:SF1">
    <property type="entry name" value="CXC1-LIKE CYSTEINE CLUSTER ASSOCIATED WITH KDZ TRANSPOSASES DOMAIN-CONTAINING PROTEIN"/>
    <property type="match status" value="1"/>
</dbReference>